<gene>
    <name evidence="2" type="ORF">DJ021_10580</name>
</gene>
<dbReference type="EMBL" id="QFYP01000001">
    <property type="protein sequence ID" value="RAK60214.1"/>
    <property type="molecule type" value="Genomic_DNA"/>
</dbReference>
<evidence type="ECO:0000313" key="3">
    <source>
        <dbReference type="Proteomes" id="UP000249842"/>
    </source>
</evidence>
<dbReference type="OrthoDB" id="7626573at2"/>
<feature type="transmembrane region" description="Helical" evidence="1">
    <location>
        <begin position="338"/>
        <end position="360"/>
    </location>
</feature>
<feature type="transmembrane region" description="Helical" evidence="1">
    <location>
        <begin position="20"/>
        <end position="42"/>
    </location>
</feature>
<protein>
    <recommendedName>
        <fullName evidence="4">PepSY domain-containing protein</fullName>
    </recommendedName>
</protein>
<dbReference type="Pfam" id="PF03929">
    <property type="entry name" value="PepSY_TM"/>
    <property type="match status" value="1"/>
</dbReference>
<evidence type="ECO:0008006" key="4">
    <source>
        <dbReference type="Google" id="ProtNLM"/>
    </source>
</evidence>
<organism evidence="2 3">
    <name type="scientific">Phenylobacterium hankyongense</name>
    <dbReference type="NCBI Taxonomy" id="1813876"/>
    <lineage>
        <taxon>Bacteria</taxon>
        <taxon>Pseudomonadati</taxon>
        <taxon>Pseudomonadota</taxon>
        <taxon>Alphaproteobacteria</taxon>
        <taxon>Caulobacterales</taxon>
        <taxon>Caulobacteraceae</taxon>
        <taxon>Phenylobacterium</taxon>
    </lineage>
</organism>
<dbReference type="AlphaFoldDB" id="A0A328B2Z5"/>
<dbReference type="Proteomes" id="UP000249842">
    <property type="component" value="Unassembled WGS sequence"/>
</dbReference>
<reference evidence="3" key="1">
    <citation type="submission" date="2018-05" db="EMBL/GenBank/DDBJ databases">
        <authorList>
            <person name="Li X."/>
        </authorList>
    </citation>
    <scope>NUCLEOTIDE SEQUENCE [LARGE SCALE GENOMIC DNA]</scope>
    <source>
        <strain evidence="3">HKS-05</strain>
    </source>
</reference>
<name>A0A328B2Z5_9CAUL</name>
<keyword evidence="1" id="KW-0812">Transmembrane</keyword>
<keyword evidence="1" id="KW-0472">Membrane</keyword>
<comment type="caution">
    <text evidence="2">The sequence shown here is derived from an EMBL/GenBank/DDBJ whole genome shotgun (WGS) entry which is preliminary data.</text>
</comment>
<sequence>MIPLSRQAVLAALRSTHRRLGLLLAGLWALQAITGVMLVFHWEIDDWTVAGPARALQPAAFERSLVAIEAAHPGRSVSAVYGSAGRPDRYDVILDGAGGHNDVLRLDGGGEVLRMRPSNYDPVHMGVFQVATYLHQTLFAHQRGTWFIGLSGLVLLIDVLIGVKLAWPVGGRWAAALLPRPRADARAIAFAWHRAAGLWLALPATLLFAAGVLLAFEDPLAGWFDDARPPPTAASAASEPALGPVTFATAAHVASARYPGAALWAVEWPKADAPWYKVELRQAGEPRRAAGVTSVYVSSRSGRVLADYDAFRTPLKTRVWDALYAVHTGEIAGVAGRVLALVVGASLFCLTLLGVTLWWVRRRGRPKPRLAMEQAR</sequence>
<dbReference type="InterPro" id="IPR005625">
    <property type="entry name" value="PepSY-ass_TM"/>
</dbReference>
<feature type="transmembrane region" description="Helical" evidence="1">
    <location>
        <begin position="146"/>
        <end position="167"/>
    </location>
</feature>
<evidence type="ECO:0000256" key="1">
    <source>
        <dbReference type="SAM" id="Phobius"/>
    </source>
</evidence>
<accession>A0A328B2Z5</accession>
<keyword evidence="1" id="KW-1133">Transmembrane helix</keyword>
<evidence type="ECO:0000313" key="2">
    <source>
        <dbReference type="EMBL" id="RAK60214.1"/>
    </source>
</evidence>
<feature type="transmembrane region" description="Helical" evidence="1">
    <location>
        <begin position="196"/>
        <end position="216"/>
    </location>
</feature>
<proteinExistence type="predicted"/>
<keyword evidence="3" id="KW-1185">Reference proteome</keyword>
<dbReference type="PANTHER" id="PTHR34219">
    <property type="entry name" value="IRON-REGULATED INNER MEMBRANE PROTEIN-RELATED"/>
    <property type="match status" value="1"/>
</dbReference>